<evidence type="ECO:0000313" key="22">
    <source>
        <dbReference type="RefSeq" id="XP_029332896.1"/>
    </source>
</evidence>
<dbReference type="FunFam" id="2.130.10.10:FF:000009">
    <property type="entry name" value="Protein transport protein Sec31A isoform A"/>
    <property type="match status" value="1"/>
</dbReference>
<comment type="subunit">
    <text evidence="17">COPII is composed of at least 5 proteins: the SEC23/24 complex, the SEC13/31 complex and SAR1. SEC13 and SEC31 make a 2:2 tetramer that forms the edge element of the COPII outer coat. The tetramer self-assembles in multiple copies to form the complete polyhedral cage. Interacts (via WD 8) with SEC13. Interacts with PDCD6; interaction takes place in response to cytosolic calcium increase and leads to bridge together the BCR(KLHL12) complex and SEC31A, leading to monoubiquitination. Interacts with KLHL12.</text>
</comment>
<comment type="similarity">
    <text evidence="3">Belongs to the WD repeat SEC31 family.</text>
</comment>
<name>A0A6P7R5H7_MUSCR</name>
<gene>
    <name evidence="22" type="primary">Sec31a</name>
</gene>
<dbReference type="Gene3D" id="1.25.40.1030">
    <property type="match status" value="1"/>
</dbReference>
<evidence type="ECO:0000256" key="16">
    <source>
        <dbReference type="ARBA" id="ARBA00043112"/>
    </source>
</evidence>
<evidence type="ECO:0000256" key="18">
    <source>
        <dbReference type="PROSITE-ProRule" id="PRU00221"/>
    </source>
</evidence>
<dbReference type="FunFam" id="1.20.940.10:FF:000001">
    <property type="entry name" value="Protein transport protein Sec31A isoform A"/>
    <property type="match status" value="1"/>
</dbReference>
<comment type="subcellular location">
    <subcellularLocation>
        <location evidence="1">Cytoplasmic vesicle</location>
        <location evidence="1">COPII-coated vesicle membrane</location>
        <topology evidence="1">Peripheral membrane protein</topology>
        <orientation evidence="1">Cytoplasmic side</orientation>
    </subcellularLocation>
    <subcellularLocation>
        <location evidence="2">Endoplasmic reticulum membrane</location>
        <topology evidence="2">Peripheral membrane protein</topology>
    </subcellularLocation>
</comment>
<dbReference type="InterPro" id="IPR001680">
    <property type="entry name" value="WD40_rpt"/>
</dbReference>
<keyword evidence="21" id="KW-1185">Reference proteome</keyword>
<dbReference type="SMART" id="SM00320">
    <property type="entry name" value="WD40"/>
    <property type="match status" value="6"/>
</dbReference>
<protein>
    <recommendedName>
        <fullName evidence="14">Protein transport protein Sec31A</fullName>
    </recommendedName>
    <alternativeName>
        <fullName evidence="16">SEC31-like protein 1</fullName>
    </alternativeName>
    <alternativeName>
        <fullName evidence="15">SEC31-related protein A</fullName>
    </alternativeName>
</protein>
<evidence type="ECO:0000256" key="2">
    <source>
        <dbReference type="ARBA" id="ARBA00004406"/>
    </source>
</evidence>
<evidence type="ECO:0000256" key="8">
    <source>
        <dbReference type="ARBA" id="ARBA00022824"/>
    </source>
</evidence>
<evidence type="ECO:0000256" key="12">
    <source>
        <dbReference type="ARBA" id="ARBA00023329"/>
    </source>
</evidence>
<feature type="domain" description="Sec16 Sec23-binding" evidence="20">
    <location>
        <begin position="572"/>
        <end position="765"/>
    </location>
</feature>
<comment type="function">
    <text evidence="13">Component of the coat protein complex II (COPII) which promotes the formation of transport vesicles from the endoplasmic reticulum (ER). The coat has two main functions, the physical deformation of the endoplasmic reticulum membrane into vesicles and the selection of cargo molecules.</text>
</comment>
<dbReference type="PANTHER" id="PTHR13923:SF23">
    <property type="entry name" value="PROTEIN TRANSPORT PROTEIN SEC31A"/>
    <property type="match status" value="1"/>
</dbReference>
<dbReference type="AlphaFoldDB" id="A0A6P7R5H7"/>
<keyword evidence="12" id="KW-0968">Cytoplasmic vesicle</keyword>
<keyword evidence="7" id="KW-0677">Repeat</keyword>
<dbReference type="GO" id="GO:0007029">
    <property type="term" value="P:endoplasmic reticulum organization"/>
    <property type="evidence" value="ECO:0007669"/>
    <property type="project" value="TreeGrafter"/>
</dbReference>
<keyword evidence="4" id="KW-0813">Transport</keyword>
<evidence type="ECO:0000256" key="15">
    <source>
        <dbReference type="ARBA" id="ARBA00041470"/>
    </source>
</evidence>
<evidence type="ECO:0000313" key="21">
    <source>
        <dbReference type="Proteomes" id="UP000515126"/>
    </source>
</evidence>
<keyword evidence="10" id="KW-0653">Protein transport</keyword>
<keyword evidence="6 18" id="KW-0853">WD repeat</keyword>
<evidence type="ECO:0000256" key="4">
    <source>
        <dbReference type="ARBA" id="ARBA00022448"/>
    </source>
</evidence>
<dbReference type="Pfam" id="PF12931">
    <property type="entry name" value="TPR_Sec16"/>
    <property type="match status" value="1"/>
</dbReference>
<dbReference type="InterPro" id="IPR036322">
    <property type="entry name" value="WD40_repeat_dom_sf"/>
</dbReference>
<keyword evidence="8" id="KW-0256">Endoplasmic reticulum</keyword>
<keyword evidence="11" id="KW-0472">Membrane</keyword>
<dbReference type="InterPro" id="IPR040251">
    <property type="entry name" value="SEC31-like"/>
</dbReference>
<evidence type="ECO:0000256" key="14">
    <source>
        <dbReference type="ARBA" id="ARBA00039468"/>
    </source>
</evidence>
<dbReference type="SUPFAM" id="SSF50978">
    <property type="entry name" value="WD40 repeat-like"/>
    <property type="match status" value="1"/>
</dbReference>
<dbReference type="RefSeq" id="XP_029332896.1">
    <property type="nucleotide sequence ID" value="XM_029477036.1"/>
</dbReference>
<dbReference type="PROSITE" id="PS50082">
    <property type="entry name" value="WD_REPEATS_2"/>
    <property type="match status" value="1"/>
</dbReference>
<reference evidence="22" key="1">
    <citation type="submission" date="2025-08" db="UniProtKB">
        <authorList>
            <consortium name="RefSeq"/>
        </authorList>
    </citation>
    <scope>IDENTIFICATION</scope>
</reference>
<dbReference type="GO" id="GO:0005198">
    <property type="term" value="F:structural molecule activity"/>
    <property type="evidence" value="ECO:0007669"/>
    <property type="project" value="TreeGrafter"/>
</dbReference>
<feature type="compositionally biased region" description="Polar residues" evidence="19">
    <location>
        <begin position="939"/>
        <end position="970"/>
    </location>
</feature>
<evidence type="ECO:0000256" key="9">
    <source>
        <dbReference type="ARBA" id="ARBA00022892"/>
    </source>
</evidence>
<dbReference type="GO" id="GO:0030127">
    <property type="term" value="C:COPII vesicle coat"/>
    <property type="evidence" value="ECO:0007669"/>
    <property type="project" value="TreeGrafter"/>
</dbReference>
<dbReference type="PANTHER" id="PTHR13923">
    <property type="entry name" value="SEC31-RELATED PROTEIN"/>
    <property type="match status" value="1"/>
</dbReference>
<evidence type="ECO:0000256" key="11">
    <source>
        <dbReference type="ARBA" id="ARBA00023136"/>
    </source>
</evidence>
<dbReference type="GO" id="GO:0090110">
    <property type="term" value="P:COPII-coated vesicle cargo loading"/>
    <property type="evidence" value="ECO:0007669"/>
    <property type="project" value="TreeGrafter"/>
</dbReference>
<organism evidence="21 22">
    <name type="scientific">Mus caroli</name>
    <name type="common">Ryukyu mouse</name>
    <name type="synonym">Ricefield mouse</name>
    <dbReference type="NCBI Taxonomy" id="10089"/>
    <lineage>
        <taxon>Eukaryota</taxon>
        <taxon>Metazoa</taxon>
        <taxon>Chordata</taxon>
        <taxon>Craniata</taxon>
        <taxon>Vertebrata</taxon>
        <taxon>Euteleostomi</taxon>
        <taxon>Mammalia</taxon>
        <taxon>Eutheria</taxon>
        <taxon>Euarchontoglires</taxon>
        <taxon>Glires</taxon>
        <taxon>Rodentia</taxon>
        <taxon>Myomorpha</taxon>
        <taxon>Muroidea</taxon>
        <taxon>Muridae</taxon>
        <taxon>Murinae</taxon>
        <taxon>Mus</taxon>
        <taxon>Mus</taxon>
    </lineage>
</organism>
<dbReference type="GO" id="GO:0015031">
    <property type="term" value="P:protein transport"/>
    <property type="evidence" value="ECO:0007669"/>
    <property type="project" value="UniProtKB-KW"/>
</dbReference>
<feature type="region of interest" description="Disordered" evidence="19">
    <location>
        <begin position="789"/>
        <end position="822"/>
    </location>
</feature>
<evidence type="ECO:0000256" key="19">
    <source>
        <dbReference type="SAM" id="MobiDB-lite"/>
    </source>
</evidence>
<dbReference type="Gene3D" id="2.130.10.10">
    <property type="entry name" value="YVTN repeat-like/Quinoprotein amine dehydrogenase"/>
    <property type="match status" value="1"/>
</dbReference>
<evidence type="ECO:0000259" key="20">
    <source>
        <dbReference type="Pfam" id="PF12931"/>
    </source>
</evidence>
<keyword evidence="9" id="KW-0931">ER-Golgi transport</keyword>
<feature type="repeat" description="WD" evidence="18">
    <location>
        <begin position="118"/>
        <end position="160"/>
    </location>
</feature>
<feature type="region of interest" description="Disordered" evidence="19">
    <location>
        <begin position="844"/>
        <end position="1010"/>
    </location>
</feature>
<dbReference type="GeneID" id="110295271"/>
<proteinExistence type="inferred from homology"/>
<evidence type="ECO:0000256" key="13">
    <source>
        <dbReference type="ARBA" id="ARBA00025471"/>
    </source>
</evidence>
<sequence>MKLKEIDRTAMQAWSPAQNHPIYLATGTSAQQLDATFSTNASLEIFELDLSDPSLDMKSCATFSSSHRYHKLIWGPHKMDSKGDVSGVLIAGGENGNIILYDPSKIIAGDKEVVIAQKDKHTGPVRALDVNIFQTNLVASGANESEIYIWDLNNFATPMTPGAKTQPPEDISCIAWNRQVQHILASASPSGRATVWDLRKNEPIIKVSDHSNRMHCSGLAWHPDVATQMVLASEDDRLPVIQMWDLRFASSPLRVLENHARGILAVAWSMADPELLLSCGKDAKILCSNPNTGEVLYELPTNTQWCFDIQWCPRNPAVLSAASFDGRISVYSVMGGSIDGLRQKQVDKLSSSFGNLDPFGTGQPLPPLQIPQQTAQHSIVLPLKKPPKWIRRPVGASFSFGGKLVTFESVAVPLQQGAEQQRRQPVFISQVVTEKDFLSRSAQLQHAVQSQGFIGYCQKKIEASQTEFEKNVWSFLKVNFEEDSRGKYLELLGYRKEDLGKKIALALNKVDGSDVALKDSDQVAQSDGEESPAAEEQLLGERIKEEKQECDFLPSAGGTFNISVSGDIDGLITRALLTGNFESAVDLCLHDNRMADAIILAIAGGQELLAQTQKKYFAKSQSKITRLITAVVMKNWKEIVESCDLKNWREALAAVLTYAKPDEFSALCDLLGTRLEREGDSLLRTQACLCYICAGNVERLVACWTKAQDGSSPLSLQDLIEKVVILRKAVQLTQALDTNTVGALLAEKMSQYASLLAAQGSIAAALAFLPDNTNQPNIVQLRDRLCRAQGKPVSGQESSQSPYERQPLSKGRPGPVAGHSQMPRVQTQQYYPHVRIAPTVTTWSNKTPTALPSHPPAASPSDTQGENPPPPGFIMQGNVIPNPAAPLPTAPGHMPSQLPPYPQPQRPQNGWNDPPALNRVPKKKKMPENFMPPVPITSPIMNPSGDPQSQGLQQQPSTPVPLSSHASFPQQHLAGGQPFHGVQQPLAQTGMPPSFSKPNTEGAPGAPIGNTIQHVQALPTEKITKKPIPEEHLILKTTFEDLIQRCLSSATDPQTKRKLDDASKRLEFLYDKLREQTLSPTIINGLHSIARSIETRNYSEGLSVHTHIVSTSNFSETSAFMPVLKVVLSQASKLGV</sequence>
<dbReference type="Gene3D" id="1.20.940.10">
    <property type="entry name" value="Functional domain of the splicing factor Prp18"/>
    <property type="match status" value="1"/>
</dbReference>
<evidence type="ECO:0000256" key="3">
    <source>
        <dbReference type="ARBA" id="ARBA00009358"/>
    </source>
</evidence>
<evidence type="ECO:0000256" key="5">
    <source>
        <dbReference type="ARBA" id="ARBA00022490"/>
    </source>
</evidence>
<evidence type="ECO:0000256" key="6">
    <source>
        <dbReference type="ARBA" id="ARBA00022574"/>
    </source>
</evidence>
<keyword evidence="5" id="KW-0963">Cytoplasm</keyword>
<dbReference type="InterPro" id="IPR024298">
    <property type="entry name" value="Sec16_Sec23-bd"/>
</dbReference>
<dbReference type="GO" id="GO:0005789">
    <property type="term" value="C:endoplasmic reticulum membrane"/>
    <property type="evidence" value="ECO:0007669"/>
    <property type="project" value="UniProtKB-SubCell"/>
</dbReference>
<dbReference type="GO" id="GO:0070971">
    <property type="term" value="C:endoplasmic reticulum exit site"/>
    <property type="evidence" value="ECO:0007669"/>
    <property type="project" value="TreeGrafter"/>
</dbReference>
<evidence type="ECO:0000256" key="7">
    <source>
        <dbReference type="ARBA" id="ARBA00022737"/>
    </source>
</evidence>
<evidence type="ECO:0000256" key="1">
    <source>
        <dbReference type="ARBA" id="ARBA00004299"/>
    </source>
</evidence>
<evidence type="ECO:0000256" key="10">
    <source>
        <dbReference type="ARBA" id="ARBA00022927"/>
    </source>
</evidence>
<dbReference type="FunFam" id="1.25.40.1030:FF:000001">
    <property type="entry name" value="protein transport protein Sec31A isoform X3"/>
    <property type="match status" value="1"/>
</dbReference>
<evidence type="ECO:0000256" key="17">
    <source>
        <dbReference type="ARBA" id="ARBA00062896"/>
    </source>
</evidence>
<dbReference type="CTD" id="22872"/>
<dbReference type="Proteomes" id="UP000515126">
    <property type="component" value="Chromosome 5"/>
</dbReference>
<dbReference type="InterPro" id="IPR015943">
    <property type="entry name" value="WD40/YVTN_repeat-like_dom_sf"/>
</dbReference>
<accession>A0A6P7R5H7</accession>